<evidence type="ECO:0000256" key="1">
    <source>
        <dbReference type="SAM" id="MobiDB-lite"/>
    </source>
</evidence>
<dbReference type="AlphaFoldDB" id="M2RC10"/>
<sequence length="219" mass="24415">MSRNTSSISTCDTRTDGLMDRFLDSHSFAIPTRNVGRTIYTRNATLEATNKTQTIWASEEALGGRWTSAGIKGKGKRTNRTPMRTIYFRHMHTKTSRQRFDEALDTLDDGLDCSCGDSLDGEGGSKGEIPFSSSVPASDYFCSRHTYPFYSRDSTPDLIYSPSATSTDTERDSDPMEPDVDVQGWSKKTHVHHSDKTCHDATLGSDIQCFRRYGPLSEA</sequence>
<dbReference type="EMBL" id="KB445791">
    <property type="protein sequence ID" value="EMD41985.1"/>
    <property type="molecule type" value="Genomic_DNA"/>
</dbReference>
<name>M2RC10_CERS8</name>
<dbReference type="Proteomes" id="UP000016930">
    <property type="component" value="Unassembled WGS sequence"/>
</dbReference>
<protein>
    <submittedName>
        <fullName evidence="2">Uncharacterized protein</fullName>
    </submittedName>
</protein>
<feature type="region of interest" description="Disordered" evidence="1">
    <location>
        <begin position="158"/>
        <end position="186"/>
    </location>
</feature>
<proteinExistence type="predicted"/>
<organism evidence="2 3">
    <name type="scientific">Ceriporiopsis subvermispora (strain B)</name>
    <name type="common">White-rot fungus</name>
    <name type="synonym">Gelatoporia subvermispora</name>
    <dbReference type="NCBI Taxonomy" id="914234"/>
    <lineage>
        <taxon>Eukaryota</taxon>
        <taxon>Fungi</taxon>
        <taxon>Dikarya</taxon>
        <taxon>Basidiomycota</taxon>
        <taxon>Agaricomycotina</taxon>
        <taxon>Agaricomycetes</taxon>
        <taxon>Polyporales</taxon>
        <taxon>Gelatoporiaceae</taxon>
        <taxon>Gelatoporia</taxon>
    </lineage>
</organism>
<keyword evidence="3" id="KW-1185">Reference proteome</keyword>
<evidence type="ECO:0000313" key="3">
    <source>
        <dbReference type="Proteomes" id="UP000016930"/>
    </source>
</evidence>
<dbReference type="HOGENOM" id="CLU_1261355_0_0_1"/>
<gene>
    <name evidence="2" type="ORF">CERSUDRAFT_70415</name>
</gene>
<accession>M2RC10</accession>
<reference evidence="2 3" key="1">
    <citation type="journal article" date="2012" name="Proc. Natl. Acad. Sci. U.S.A.">
        <title>Comparative genomics of Ceriporiopsis subvermispora and Phanerochaete chrysosporium provide insight into selective ligninolysis.</title>
        <authorList>
            <person name="Fernandez-Fueyo E."/>
            <person name="Ruiz-Duenas F.J."/>
            <person name="Ferreira P."/>
            <person name="Floudas D."/>
            <person name="Hibbett D.S."/>
            <person name="Canessa P."/>
            <person name="Larrondo L.F."/>
            <person name="James T.Y."/>
            <person name="Seelenfreund D."/>
            <person name="Lobos S."/>
            <person name="Polanco R."/>
            <person name="Tello M."/>
            <person name="Honda Y."/>
            <person name="Watanabe T."/>
            <person name="Watanabe T."/>
            <person name="Ryu J.S."/>
            <person name="Kubicek C.P."/>
            <person name="Schmoll M."/>
            <person name="Gaskell J."/>
            <person name="Hammel K.E."/>
            <person name="St John F.J."/>
            <person name="Vanden Wymelenberg A."/>
            <person name="Sabat G."/>
            <person name="Splinter BonDurant S."/>
            <person name="Syed K."/>
            <person name="Yadav J.S."/>
            <person name="Doddapaneni H."/>
            <person name="Subramanian V."/>
            <person name="Lavin J.L."/>
            <person name="Oguiza J.A."/>
            <person name="Perez G."/>
            <person name="Pisabarro A.G."/>
            <person name="Ramirez L."/>
            <person name="Santoyo F."/>
            <person name="Master E."/>
            <person name="Coutinho P.M."/>
            <person name="Henrissat B."/>
            <person name="Lombard V."/>
            <person name="Magnuson J.K."/>
            <person name="Kuees U."/>
            <person name="Hori C."/>
            <person name="Igarashi K."/>
            <person name="Samejima M."/>
            <person name="Held B.W."/>
            <person name="Barry K.W."/>
            <person name="LaButti K.M."/>
            <person name="Lapidus A."/>
            <person name="Lindquist E.A."/>
            <person name="Lucas S.M."/>
            <person name="Riley R."/>
            <person name="Salamov A.A."/>
            <person name="Hoffmeister D."/>
            <person name="Schwenk D."/>
            <person name="Hadar Y."/>
            <person name="Yarden O."/>
            <person name="de Vries R.P."/>
            <person name="Wiebenga A."/>
            <person name="Stenlid J."/>
            <person name="Eastwood D."/>
            <person name="Grigoriev I.V."/>
            <person name="Berka R.M."/>
            <person name="Blanchette R.A."/>
            <person name="Kersten P."/>
            <person name="Martinez A.T."/>
            <person name="Vicuna R."/>
            <person name="Cullen D."/>
        </authorList>
    </citation>
    <scope>NUCLEOTIDE SEQUENCE [LARGE SCALE GENOMIC DNA]</scope>
    <source>
        <strain evidence="2 3">B</strain>
    </source>
</reference>
<dbReference type="OrthoDB" id="10504219at2759"/>
<evidence type="ECO:0000313" key="2">
    <source>
        <dbReference type="EMBL" id="EMD41985.1"/>
    </source>
</evidence>